<protein>
    <submittedName>
        <fullName evidence="2">Uncharacterized protein</fullName>
    </submittedName>
</protein>
<dbReference type="EMBL" id="CYPW01000022">
    <property type="protein sequence ID" value="CUH52716.1"/>
    <property type="molecule type" value="Genomic_DNA"/>
</dbReference>
<reference evidence="2 3" key="1">
    <citation type="submission" date="2015-09" db="EMBL/GenBank/DDBJ databases">
        <authorList>
            <consortium name="Swine Surveillance"/>
        </authorList>
    </citation>
    <scope>NUCLEOTIDE SEQUENCE [LARGE SCALE GENOMIC DNA]</scope>
    <source>
        <strain evidence="2 3">CECT 7688</strain>
    </source>
</reference>
<gene>
    <name evidence="2" type="ORF">SHM7688_02163</name>
</gene>
<evidence type="ECO:0000256" key="1">
    <source>
        <dbReference type="SAM" id="Phobius"/>
    </source>
</evidence>
<keyword evidence="3" id="KW-1185">Reference proteome</keyword>
<proteinExistence type="predicted"/>
<sequence>MASMFRSFFFLGLLGIAIWLLYAVFFPATLLWESVGVACISLAIIGLTVWQTIALLERARTRSKVEAYQTPGPKGFTATQFGKLRKWHLGVLVSALLVVLAFVGLRSTLIGNAEIAARTMQSARVSCTNFIDREFNSRRYTEKAKTLDSWVKMNKVVVEIGWKDSASASSYTTRLCVYDPMTRYLDSPGAFGRFRWEK</sequence>
<keyword evidence="1" id="KW-1133">Transmembrane helix</keyword>
<organism evidence="2 3">
    <name type="scientific">Shimia marina</name>
    <dbReference type="NCBI Taxonomy" id="321267"/>
    <lineage>
        <taxon>Bacteria</taxon>
        <taxon>Pseudomonadati</taxon>
        <taxon>Pseudomonadota</taxon>
        <taxon>Alphaproteobacteria</taxon>
        <taxon>Rhodobacterales</taxon>
        <taxon>Roseobacteraceae</taxon>
    </lineage>
</organism>
<keyword evidence="1" id="KW-0472">Membrane</keyword>
<accession>A0A0N7LS60</accession>
<dbReference type="OrthoDB" id="8911460at2"/>
<keyword evidence="1" id="KW-0812">Transmembrane</keyword>
<feature type="transmembrane region" description="Helical" evidence="1">
    <location>
        <begin position="87"/>
        <end position="105"/>
    </location>
</feature>
<evidence type="ECO:0000313" key="2">
    <source>
        <dbReference type="EMBL" id="CUH52716.1"/>
    </source>
</evidence>
<dbReference type="AlphaFoldDB" id="A0A0N7LS60"/>
<name>A0A0N7LS60_9RHOB</name>
<dbReference type="RefSeq" id="WP_144432558.1">
    <property type="nucleotide sequence ID" value="NZ_CYPW01000022.1"/>
</dbReference>
<dbReference type="Proteomes" id="UP000054823">
    <property type="component" value="Unassembled WGS sequence"/>
</dbReference>
<evidence type="ECO:0000313" key="3">
    <source>
        <dbReference type="Proteomes" id="UP000054823"/>
    </source>
</evidence>
<feature type="transmembrane region" description="Helical" evidence="1">
    <location>
        <begin position="34"/>
        <end position="56"/>
    </location>
</feature>
<feature type="transmembrane region" description="Helical" evidence="1">
    <location>
        <begin position="7"/>
        <end position="28"/>
    </location>
</feature>